<evidence type="ECO:0000256" key="10">
    <source>
        <dbReference type="ARBA" id="ARBA00023239"/>
    </source>
</evidence>
<evidence type="ECO:0000256" key="9">
    <source>
        <dbReference type="ARBA" id="ARBA00023204"/>
    </source>
</evidence>
<dbReference type="GO" id="GO:0003677">
    <property type="term" value="F:DNA binding"/>
    <property type="evidence" value="ECO:0007669"/>
    <property type="project" value="UniProtKB-KW"/>
</dbReference>
<evidence type="ECO:0000313" key="17">
    <source>
        <dbReference type="EMBL" id="CAF1108553.1"/>
    </source>
</evidence>
<feature type="region of interest" description="Disordered" evidence="15">
    <location>
        <begin position="1"/>
        <end position="62"/>
    </location>
</feature>
<keyword evidence="7" id="KW-0274">FAD</keyword>
<evidence type="ECO:0000256" key="1">
    <source>
        <dbReference type="ARBA" id="ARBA00001974"/>
    </source>
</evidence>
<evidence type="ECO:0000256" key="5">
    <source>
        <dbReference type="ARBA" id="ARBA00022630"/>
    </source>
</evidence>
<comment type="cofactor">
    <cofactor evidence="1">
        <name>FAD</name>
        <dbReference type="ChEBI" id="CHEBI:57692"/>
    </cofactor>
</comment>
<keyword evidence="9" id="KW-0234">DNA repair</keyword>
<evidence type="ECO:0000256" key="7">
    <source>
        <dbReference type="ARBA" id="ARBA00022827"/>
    </source>
</evidence>
<dbReference type="InterPro" id="IPR036134">
    <property type="entry name" value="Crypto/Photolyase_FAD-like_sf"/>
</dbReference>
<keyword evidence="6" id="KW-0227">DNA damage</keyword>
<dbReference type="InterPro" id="IPR008148">
    <property type="entry name" value="DNA_photolyase_2"/>
</dbReference>
<dbReference type="EMBL" id="CAJNOC010008018">
    <property type="protein sequence ID" value="CAF1108553.1"/>
    <property type="molecule type" value="Genomic_DNA"/>
</dbReference>
<dbReference type="InterPro" id="IPR014729">
    <property type="entry name" value="Rossmann-like_a/b/a_fold"/>
</dbReference>
<evidence type="ECO:0000256" key="15">
    <source>
        <dbReference type="SAM" id="MobiDB-lite"/>
    </source>
</evidence>
<protein>
    <recommendedName>
        <fullName evidence="4">Deoxyribodipyrimidine photo-lyase</fullName>
        <ecNumber evidence="3">4.1.99.3</ecNumber>
    </recommendedName>
    <alternativeName>
        <fullName evidence="11">DNA photolyase</fullName>
    </alternativeName>
    <alternativeName>
        <fullName evidence="14">Photoreactivating enzyme</fullName>
    </alternativeName>
</protein>
<evidence type="ECO:0000256" key="11">
    <source>
        <dbReference type="ARBA" id="ARBA00031671"/>
    </source>
</evidence>
<evidence type="ECO:0000313" key="18">
    <source>
        <dbReference type="Proteomes" id="UP000663879"/>
    </source>
</evidence>
<dbReference type="PANTHER" id="PTHR10211">
    <property type="entry name" value="DEOXYRIBODIPYRIMIDINE PHOTOLYASE"/>
    <property type="match status" value="1"/>
</dbReference>
<dbReference type="OrthoDB" id="496749at2759"/>
<dbReference type="PANTHER" id="PTHR10211:SF0">
    <property type="entry name" value="DEOXYRIBODIPYRIMIDINE PHOTO-LYASE"/>
    <property type="match status" value="1"/>
</dbReference>
<dbReference type="PROSITE" id="PS01084">
    <property type="entry name" value="DNA_PHOTOLYASES_2_2"/>
    <property type="match status" value="1"/>
</dbReference>
<evidence type="ECO:0000256" key="13">
    <source>
        <dbReference type="ARBA" id="ARBA00059220"/>
    </source>
</evidence>
<evidence type="ECO:0000259" key="16">
    <source>
        <dbReference type="PROSITE" id="PS51645"/>
    </source>
</evidence>
<gene>
    <name evidence="17" type="ORF">OXX778_LOCUS21511</name>
</gene>
<dbReference type="Gene3D" id="1.25.40.80">
    <property type="match status" value="1"/>
</dbReference>
<dbReference type="PROSITE" id="PS51645">
    <property type="entry name" value="PHR_CRY_ALPHA_BETA"/>
    <property type="match status" value="1"/>
</dbReference>
<comment type="catalytic activity">
    <reaction evidence="12">
        <text>cyclobutadipyrimidine (in DNA) = 2 pyrimidine residues (in DNA).</text>
        <dbReference type="EC" id="4.1.99.3"/>
    </reaction>
</comment>
<dbReference type="SUPFAM" id="SSF52425">
    <property type="entry name" value="Cryptochrome/photolyase, N-terminal domain"/>
    <property type="match status" value="1"/>
</dbReference>
<comment type="similarity">
    <text evidence="2">Belongs to the DNA photolyase class-2 family.</text>
</comment>
<dbReference type="GO" id="GO:0009650">
    <property type="term" value="P:UV protection"/>
    <property type="evidence" value="ECO:0007669"/>
    <property type="project" value="UniProtKB-ARBA"/>
</dbReference>
<dbReference type="FunFam" id="1.25.40.80:FF:000004">
    <property type="entry name" value="Deoxyribodipyrimidine photolyase"/>
    <property type="match status" value="1"/>
</dbReference>
<dbReference type="InterPro" id="IPR052219">
    <property type="entry name" value="Photolyase_Class-2"/>
</dbReference>
<dbReference type="Proteomes" id="UP000663879">
    <property type="component" value="Unassembled WGS sequence"/>
</dbReference>
<keyword evidence="10" id="KW-0456">Lyase</keyword>
<dbReference type="AlphaFoldDB" id="A0A814PP40"/>
<dbReference type="NCBIfam" id="TIGR00591">
    <property type="entry name" value="phr2"/>
    <property type="match status" value="1"/>
</dbReference>
<accession>A0A814PP40</accession>
<evidence type="ECO:0000256" key="3">
    <source>
        <dbReference type="ARBA" id="ARBA00013149"/>
    </source>
</evidence>
<keyword evidence="18" id="KW-1185">Reference proteome</keyword>
<evidence type="ECO:0000256" key="12">
    <source>
        <dbReference type="ARBA" id="ARBA00033999"/>
    </source>
</evidence>
<dbReference type="Pfam" id="PF00875">
    <property type="entry name" value="DNA_photolyase"/>
    <property type="match status" value="1"/>
</dbReference>
<dbReference type="GO" id="GO:0003904">
    <property type="term" value="F:deoxyribodipyrimidine photo-lyase activity"/>
    <property type="evidence" value="ECO:0007669"/>
    <property type="project" value="UniProtKB-EC"/>
</dbReference>
<dbReference type="Gene3D" id="3.40.50.620">
    <property type="entry name" value="HUPs"/>
    <property type="match status" value="1"/>
</dbReference>
<evidence type="ECO:0000256" key="14">
    <source>
        <dbReference type="ARBA" id="ARBA00083107"/>
    </source>
</evidence>
<sequence>MSKVPSGVKKASSKQLKLDKLVIQSPGKTSRPKFDEDSPEQEPPAKKPNSRLNSEDETDSKKTNFPIFKSAFQAPNLEAISECTLAEEIRKKRHELFESVNAFRFNKKRVQVLTEVKEFPENSKGILYWMSRDQRVQDNWSLLYAQKLALKQNLPLYVCFCLVPTFLNATIRHYYFMLEGLKEVEKELNELNIQFHLLIGQAKDQVPKFIQENKIAGLICDFSPLRIHKNWVEELKKNLPDNIPFAQVDAHNVVPCWIASDKLEYAARTIRNKINSKLDDYLTEFPPVIKHPVVSEIEKKTIDWEACYSSLQVDQSVKVVKWARPGYLGAIKNLEDFIKNKIKFYDSERNDPNKNALSNMSPWYHFGQVSVQRCMLEVKKYASKNSEAVKALMEESIVRRELADNFCYYQPNYDNLEGAYDWAKLTLEAHRKDKRPALYSLSELENFKTSDRLWNASQIQLRVEGKMHGFLRMYWAKKILEWTESPEQGLEYAIYLNDKYSLDGRDPNGYVGCMWSICGIHDQGWAERAVFGKIRYMNYEGCKRKFDVERFITRYYARKSEI</sequence>
<keyword evidence="5" id="KW-0285">Flavoprotein</keyword>
<dbReference type="FunFam" id="1.10.579.10:FF:000002">
    <property type="entry name" value="Deoxyribodipyrimidine photolyase"/>
    <property type="match status" value="1"/>
</dbReference>
<dbReference type="InterPro" id="IPR006050">
    <property type="entry name" value="DNA_photolyase_N"/>
</dbReference>
<evidence type="ECO:0000256" key="2">
    <source>
        <dbReference type="ARBA" id="ARBA00006409"/>
    </source>
</evidence>
<reference evidence="17" key="1">
    <citation type="submission" date="2021-02" db="EMBL/GenBank/DDBJ databases">
        <authorList>
            <person name="Nowell W R."/>
        </authorList>
    </citation>
    <scope>NUCLEOTIDE SEQUENCE</scope>
    <source>
        <strain evidence="17">Ploen Becks lab</strain>
    </source>
</reference>
<evidence type="ECO:0000256" key="4">
    <source>
        <dbReference type="ARBA" id="ARBA00014046"/>
    </source>
</evidence>
<evidence type="ECO:0000256" key="8">
    <source>
        <dbReference type="ARBA" id="ARBA00023125"/>
    </source>
</evidence>
<dbReference type="FunFam" id="3.40.50.620:FF:000110">
    <property type="entry name" value="Deoxyribodipyrimidine photolyase"/>
    <property type="match status" value="1"/>
</dbReference>
<dbReference type="EC" id="4.1.99.3" evidence="3"/>
<proteinExistence type="inferred from homology"/>
<keyword evidence="8" id="KW-0238">DNA-binding</keyword>
<dbReference type="GO" id="GO:0000719">
    <property type="term" value="P:photoreactive repair"/>
    <property type="evidence" value="ECO:0007669"/>
    <property type="project" value="TreeGrafter"/>
</dbReference>
<dbReference type="SUPFAM" id="SSF48173">
    <property type="entry name" value="Cryptochrome/photolyase FAD-binding domain"/>
    <property type="match status" value="1"/>
</dbReference>
<comment type="caution">
    <text evidence="17">The sequence shown here is derived from an EMBL/GenBank/DDBJ whole genome shotgun (WGS) entry which is preliminary data.</text>
</comment>
<evidence type="ECO:0000256" key="6">
    <source>
        <dbReference type="ARBA" id="ARBA00022763"/>
    </source>
</evidence>
<dbReference type="InterPro" id="IPR036155">
    <property type="entry name" value="Crypto/Photolyase_N_sf"/>
</dbReference>
<dbReference type="Gene3D" id="1.10.579.10">
    <property type="entry name" value="DNA Cyclobutane Dipyrimidine Photolyase, subunit A, domain 3"/>
    <property type="match status" value="1"/>
</dbReference>
<feature type="domain" description="Photolyase/cryptochrome alpha/beta" evidence="16">
    <location>
        <begin position="124"/>
        <end position="256"/>
    </location>
</feature>
<comment type="function">
    <text evidence="13">Involved in repair of UV radiation-induced DNA damage. Catalyzes the light-dependent monomerization (300-600 nm) of cyclobutyl pyrimidine dimers (in cis-syn configuration), which are formed between adjacent bases on the same DNA strand upon exposure to ultraviolet radiation.</text>
</comment>
<name>A0A814PP40_9BILA</name>
<organism evidence="17 18">
    <name type="scientific">Brachionus calyciflorus</name>
    <dbReference type="NCBI Taxonomy" id="104777"/>
    <lineage>
        <taxon>Eukaryota</taxon>
        <taxon>Metazoa</taxon>
        <taxon>Spiralia</taxon>
        <taxon>Gnathifera</taxon>
        <taxon>Rotifera</taxon>
        <taxon>Eurotatoria</taxon>
        <taxon>Monogononta</taxon>
        <taxon>Pseudotrocha</taxon>
        <taxon>Ploima</taxon>
        <taxon>Brachionidae</taxon>
        <taxon>Brachionus</taxon>
    </lineage>
</organism>
<dbReference type="InterPro" id="IPR032673">
    <property type="entry name" value="DNA_photolyase_2_CS"/>
</dbReference>